<evidence type="ECO:0000256" key="1">
    <source>
        <dbReference type="ARBA" id="ARBA00004141"/>
    </source>
</evidence>
<keyword evidence="4 6" id="KW-0472">Membrane</keyword>
<name>A0A8H6MJF4_9PEZI</name>
<evidence type="ECO:0000313" key="9">
    <source>
        <dbReference type="Proteomes" id="UP000652219"/>
    </source>
</evidence>
<feature type="transmembrane region" description="Helical" evidence="6">
    <location>
        <begin position="249"/>
        <end position="272"/>
    </location>
</feature>
<keyword evidence="3 6" id="KW-1133">Transmembrane helix</keyword>
<feature type="transmembrane region" description="Helical" evidence="6">
    <location>
        <begin position="51"/>
        <end position="72"/>
    </location>
</feature>
<evidence type="ECO:0000313" key="8">
    <source>
        <dbReference type="EMBL" id="KAF6791411.1"/>
    </source>
</evidence>
<dbReference type="Proteomes" id="UP000652219">
    <property type="component" value="Unassembled WGS sequence"/>
</dbReference>
<comment type="subcellular location">
    <subcellularLocation>
        <location evidence="1">Membrane</location>
        <topology evidence="1">Multi-pass membrane protein</topology>
    </subcellularLocation>
</comment>
<keyword evidence="9" id="KW-1185">Reference proteome</keyword>
<sequence>MPVPNTPEWEAENKGPASLGIIISVTILSTLFTAARLYVRGRILGKFHLDDFLIVASVACSWVNVGTAIVAVSYGNGRHFETLSLEQKQQAIFWTMVGFPAGVMSFGLPKAAVVALLTRILNPCPWHRNFLWGMALFTLLSLTINMVCLFIHCQPTNSLWDFSVKGTCWDKWVLVSIAIYTGSLGAFVDAYLAVYPATVLAKLQMSMQKKVALSVALGIGSISSIVAIYKCTRVPSLASSDFSYDTSDLVIWTIVEGGTMIIAACIPVLQPLGETLFGKRMLISSGNKNYKNFGSAPSGRMRSENSNLSKRVPRSLTLRYDNDIISLEEMTTTTIAASGGQESVLDKRQFSGKIIRTDAFSVSVEQGRK</sequence>
<reference evidence="8 9" key="1">
    <citation type="journal article" date="2020" name="Phytopathology">
        <title>Genome Sequence Resources of Colletotrichum truncatum, C. plurivorum, C. musicola, and C. sojae: Four Species Pathogenic to Soybean (Glycine max).</title>
        <authorList>
            <person name="Rogerio F."/>
            <person name="Boufleur T.R."/>
            <person name="Ciampi-Guillardi M."/>
            <person name="Sukno S.A."/>
            <person name="Thon M.R."/>
            <person name="Massola Junior N.S."/>
            <person name="Baroncelli R."/>
        </authorList>
    </citation>
    <scope>NUCLEOTIDE SEQUENCE [LARGE SCALE GENOMIC DNA]</scope>
    <source>
        <strain evidence="8 9">LFN0009</strain>
    </source>
</reference>
<keyword evidence="2 6" id="KW-0812">Transmembrane</keyword>
<dbReference type="EMBL" id="WIGN01000477">
    <property type="protein sequence ID" value="KAF6791411.1"/>
    <property type="molecule type" value="Genomic_DNA"/>
</dbReference>
<dbReference type="AlphaFoldDB" id="A0A8H6MJF4"/>
<evidence type="ECO:0000256" key="5">
    <source>
        <dbReference type="ARBA" id="ARBA00038359"/>
    </source>
</evidence>
<dbReference type="GO" id="GO:0016020">
    <property type="term" value="C:membrane"/>
    <property type="evidence" value="ECO:0007669"/>
    <property type="project" value="UniProtKB-SubCell"/>
</dbReference>
<organism evidence="8 9">
    <name type="scientific">Colletotrichum sojae</name>
    <dbReference type="NCBI Taxonomy" id="2175907"/>
    <lineage>
        <taxon>Eukaryota</taxon>
        <taxon>Fungi</taxon>
        <taxon>Dikarya</taxon>
        <taxon>Ascomycota</taxon>
        <taxon>Pezizomycotina</taxon>
        <taxon>Sordariomycetes</taxon>
        <taxon>Hypocreomycetidae</taxon>
        <taxon>Glomerellales</taxon>
        <taxon>Glomerellaceae</taxon>
        <taxon>Colletotrichum</taxon>
        <taxon>Colletotrichum orchidearum species complex</taxon>
    </lineage>
</organism>
<feature type="transmembrane region" description="Helical" evidence="6">
    <location>
        <begin position="20"/>
        <end position="39"/>
    </location>
</feature>
<accession>A0A8H6MJF4</accession>
<evidence type="ECO:0000256" key="6">
    <source>
        <dbReference type="SAM" id="Phobius"/>
    </source>
</evidence>
<feature type="transmembrane region" description="Helical" evidence="6">
    <location>
        <begin position="92"/>
        <end position="118"/>
    </location>
</feature>
<evidence type="ECO:0000259" key="7">
    <source>
        <dbReference type="Pfam" id="PF20684"/>
    </source>
</evidence>
<evidence type="ECO:0000256" key="3">
    <source>
        <dbReference type="ARBA" id="ARBA00022989"/>
    </source>
</evidence>
<comment type="caution">
    <text evidence="8">The sequence shown here is derived from an EMBL/GenBank/DDBJ whole genome shotgun (WGS) entry which is preliminary data.</text>
</comment>
<gene>
    <name evidence="8" type="ORF">CSOJ01_14342</name>
</gene>
<evidence type="ECO:0000256" key="2">
    <source>
        <dbReference type="ARBA" id="ARBA00022692"/>
    </source>
</evidence>
<feature type="transmembrane region" description="Helical" evidence="6">
    <location>
        <begin position="130"/>
        <end position="152"/>
    </location>
</feature>
<feature type="domain" description="Rhodopsin" evidence="7">
    <location>
        <begin position="35"/>
        <end position="272"/>
    </location>
</feature>
<comment type="similarity">
    <text evidence="5">Belongs to the SAT4 family.</text>
</comment>
<proteinExistence type="inferred from homology"/>
<dbReference type="InterPro" id="IPR049326">
    <property type="entry name" value="Rhodopsin_dom_fungi"/>
</dbReference>
<dbReference type="InterPro" id="IPR052337">
    <property type="entry name" value="SAT4-like"/>
</dbReference>
<feature type="transmembrane region" description="Helical" evidence="6">
    <location>
        <begin position="172"/>
        <end position="199"/>
    </location>
</feature>
<feature type="transmembrane region" description="Helical" evidence="6">
    <location>
        <begin position="211"/>
        <end position="229"/>
    </location>
</feature>
<evidence type="ECO:0000256" key="4">
    <source>
        <dbReference type="ARBA" id="ARBA00023136"/>
    </source>
</evidence>
<dbReference type="Pfam" id="PF20684">
    <property type="entry name" value="Fung_rhodopsin"/>
    <property type="match status" value="1"/>
</dbReference>
<dbReference type="PANTHER" id="PTHR33048:SF155">
    <property type="entry name" value="INTEGRAL MEMBRANE PROTEIN"/>
    <property type="match status" value="1"/>
</dbReference>
<dbReference type="PANTHER" id="PTHR33048">
    <property type="entry name" value="PTH11-LIKE INTEGRAL MEMBRANE PROTEIN (AFU_ORTHOLOGUE AFUA_5G11245)"/>
    <property type="match status" value="1"/>
</dbReference>
<protein>
    <submittedName>
        <fullName evidence="8">Integral membrane protein</fullName>
    </submittedName>
</protein>